<keyword evidence="2" id="KW-0378">Hydrolase</keyword>
<dbReference type="InterPro" id="IPR012338">
    <property type="entry name" value="Beta-lactam/transpept-like"/>
</dbReference>
<evidence type="ECO:0000313" key="3">
    <source>
        <dbReference type="Proteomes" id="UP001597231"/>
    </source>
</evidence>
<feature type="domain" description="Beta-lactamase-related" evidence="1">
    <location>
        <begin position="17"/>
        <end position="318"/>
    </location>
</feature>
<dbReference type="Gene3D" id="3.40.710.10">
    <property type="entry name" value="DD-peptidase/beta-lactamase superfamily"/>
    <property type="match status" value="1"/>
</dbReference>
<organism evidence="2 3">
    <name type="scientific">Sporosarcina contaminans</name>
    <dbReference type="NCBI Taxonomy" id="633403"/>
    <lineage>
        <taxon>Bacteria</taxon>
        <taxon>Bacillati</taxon>
        <taxon>Bacillota</taxon>
        <taxon>Bacilli</taxon>
        <taxon>Bacillales</taxon>
        <taxon>Caryophanaceae</taxon>
        <taxon>Sporosarcina</taxon>
    </lineage>
</organism>
<dbReference type="InterPro" id="IPR050789">
    <property type="entry name" value="Diverse_Enzym_Activities"/>
</dbReference>
<dbReference type="PANTHER" id="PTHR43283">
    <property type="entry name" value="BETA-LACTAMASE-RELATED"/>
    <property type="match status" value="1"/>
</dbReference>
<dbReference type="Proteomes" id="UP001597231">
    <property type="component" value="Unassembled WGS sequence"/>
</dbReference>
<accession>A0ABW3TYC2</accession>
<dbReference type="InterPro" id="IPR001466">
    <property type="entry name" value="Beta-lactam-related"/>
</dbReference>
<dbReference type="EMBL" id="JBHTLT010000020">
    <property type="protein sequence ID" value="MFD1204424.1"/>
    <property type="molecule type" value="Genomic_DNA"/>
</dbReference>
<dbReference type="RefSeq" id="WP_336823184.1">
    <property type="nucleotide sequence ID" value="NZ_JBHTLT010000020.1"/>
</dbReference>
<protein>
    <submittedName>
        <fullName evidence="2">Serine hydrolase domain-containing protein</fullName>
        <ecNumber evidence="2">3.-.-.-</ecNumber>
    </submittedName>
</protein>
<name>A0ABW3TYC2_9BACL</name>
<keyword evidence="3" id="KW-1185">Reference proteome</keyword>
<proteinExistence type="predicted"/>
<dbReference type="Pfam" id="PF00144">
    <property type="entry name" value="Beta-lactamase"/>
    <property type="match status" value="1"/>
</dbReference>
<dbReference type="GO" id="GO:0016787">
    <property type="term" value="F:hydrolase activity"/>
    <property type="evidence" value="ECO:0007669"/>
    <property type="project" value="UniProtKB-KW"/>
</dbReference>
<reference evidence="3" key="1">
    <citation type="journal article" date="2019" name="Int. J. Syst. Evol. Microbiol.">
        <title>The Global Catalogue of Microorganisms (GCM) 10K type strain sequencing project: providing services to taxonomists for standard genome sequencing and annotation.</title>
        <authorList>
            <consortium name="The Broad Institute Genomics Platform"/>
            <consortium name="The Broad Institute Genome Sequencing Center for Infectious Disease"/>
            <person name="Wu L."/>
            <person name="Ma J."/>
        </authorList>
    </citation>
    <scope>NUCLEOTIDE SEQUENCE [LARGE SCALE GENOMIC DNA]</scope>
    <source>
        <strain evidence="3">CCUG 53915</strain>
    </source>
</reference>
<dbReference type="PANTHER" id="PTHR43283:SF7">
    <property type="entry name" value="BETA-LACTAMASE-RELATED DOMAIN-CONTAINING PROTEIN"/>
    <property type="match status" value="1"/>
</dbReference>
<dbReference type="EC" id="3.-.-.-" evidence="2"/>
<sequence>MMGIRKGDIFQELNSYTEKIKQEKSSSGAALLIMKDDKIVHEWYSGYHHFGNEARKIDSLSRFNVYSVRVTYISLAISIAAQEGYLSLDDKICDYLLEYDQDLLGETTIRHLLSRSSGLKFANKEVRRLFELGTNIEGKGKNPDIIAKILYKATGKSVSELLTERVFKPLNWTSTSWVTEGDNRLVCDIHSPDHHATLRIGSNRGDERNLYVNARELAFWGNLHLNKGKVRGKQVLPGKVFDRVTSIQSPVAWPNDLPKFGSFWWVKDGEVRYPYNELGAHIPKGSYQILGASGCSCLVIPQYNAVAVRMYNRLYTNDLSTFNYIDDIHKFGSLIVSSLNKLAASD</sequence>
<evidence type="ECO:0000313" key="2">
    <source>
        <dbReference type="EMBL" id="MFD1204424.1"/>
    </source>
</evidence>
<dbReference type="SUPFAM" id="SSF56601">
    <property type="entry name" value="beta-lactamase/transpeptidase-like"/>
    <property type="match status" value="1"/>
</dbReference>
<evidence type="ECO:0000259" key="1">
    <source>
        <dbReference type="Pfam" id="PF00144"/>
    </source>
</evidence>
<gene>
    <name evidence="2" type="ORF">ACFQ38_04675</name>
</gene>
<comment type="caution">
    <text evidence="2">The sequence shown here is derived from an EMBL/GenBank/DDBJ whole genome shotgun (WGS) entry which is preliminary data.</text>
</comment>